<proteinExistence type="predicted"/>
<feature type="compositionally biased region" description="Low complexity" evidence="1">
    <location>
        <begin position="245"/>
        <end position="260"/>
    </location>
</feature>
<evidence type="ECO:0000313" key="2">
    <source>
        <dbReference type="EMBL" id="GIL59641.1"/>
    </source>
</evidence>
<feature type="compositionally biased region" description="Acidic residues" evidence="1">
    <location>
        <begin position="269"/>
        <end position="278"/>
    </location>
</feature>
<feature type="compositionally biased region" description="Basic residues" evidence="1">
    <location>
        <begin position="212"/>
        <end position="221"/>
    </location>
</feature>
<dbReference type="EMBL" id="BNCO01000036">
    <property type="protein sequence ID" value="GIL59641.1"/>
    <property type="molecule type" value="Genomic_DNA"/>
</dbReference>
<name>A0A8J4F7I7_9CHLO</name>
<feature type="non-terminal residue" evidence="2">
    <location>
        <position position="369"/>
    </location>
</feature>
<reference evidence="2" key="1">
    <citation type="journal article" date="2021" name="Proc. Natl. Acad. Sci. U.S.A.">
        <title>Three genomes in the algal genus Volvox reveal the fate of a haploid sex-determining region after a transition to homothallism.</title>
        <authorList>
            <person name="Yamamoto K."/>
            <person name="Hamaji T."/>
            <person name="Kawai-Toyooka H."/>
            <person name="Matsuzaki R."/>
            <person name="Takahashi F."/>
            <person name="Nishimura Y."/>
            <person name="Kawachi M."/>
            <person name="Noguchi H."/>
            <person name="Minakuchi Y."/>
            <person name="Umen J.G."/>
            <person name="Toyoda A."/>
            <person name="Nozaki H."/>
        </authorList>
    </citation>
    <scope>NUCLEOTIDE SEQUENCE</scope>
    <source>
        <strain evidence="2">NIES-3780</strain>
    </source>
</reference>
<protein>
    <submittedName>
        <fullName evidence="2">Uncharacterized protein</fullName>
    </submittedName>
</protein>
<feature type="compositionally biased region" description="Low complexity" evidence="1">
    <location>
        <begin position="122"/>
        <end position="151"/>
    </location>
</feature>
<evidence type="ECO:0000313" key="3">
    <source>
        <dbReference type="Proteomes" id="UP000747399"/>
    </source>
</evidence>
<feature type="compositionally biased region" description="Low complexity" evidence="1">
    <location>
        <begin position="291"/>
        <end position="305"/>
    </location>
</feature>
<feature type="region of interest" description="Disordered" evidence="1">
    <location>
        <begin position="1"/>
        <end position="27"/>
    </location>
</feature>
<sequence>EWILRYMDEQASSDDEGGGTERPVSSCSSVADFEWEVWGDPREVARRRAERARSRLPMEERRRQLAEEWGQAKEAAARAKATGDKARQKDAGLMIRDLKQEMVTLGVTEQQLDEILGGPSGGTVAAAAGGKAAQQRPGGAAVAVAAAATGGDRNGRRGHGKAQAGVNASKEEKEKGGKGQSKGGKDKDKERERGKGKEKGGKDKDGGQGKEKGKRKGKGRRAASPPPPASSSSEPDSEMKAEIEATAAATASAATGATAAVSQRRDGSEIEDDMVPDSWEERDPGPGMESAAATATGVITAAGDGHTNESWGGGEIRSLAGTLSPGCQEVGSASGEVDVAAVAGATGGGVSVSGCKDATTTAEAAEAAE</sequence>
<dbReference type="Proteomes" id="UP000747399">
    <property type="component" value="Unassembled WGS sequence"/>
</dbReference>
<evidence type="ECO:0000256" key="1">
    <source>
        <dbReference type="SAM" id="MobiDB-lite"/>
    </source>
</evidence>
<feature type="compositionally biased region" description="Basic and acidic residues" evidence="1">
    <location>
        <begin position="169"/>
        <end position="211"/>
    </location>
</feature>
<organism evidence="2 3">
    <name type="scientific">Volvox africanus</name>
    <dbReference type="NCBI Taxonomy" id="51714"/>
    <lineage>
        <taxon>Eukaryota</taxon>
        <taxon>Viridiplantae</taxon>
        <taxon>Chlorophyta</taxon>
        <taxon>core chlorophytes</taxon>
        <taxon>Chlorophyceae</taxon>
        <taxon>CS clade</taxon>
        <taxon>Chlamydomonadales</taxon>
        <taxon>Volvocaceae</taxon>
        <taxon>Volvox</taxon>
    </lineage>
</organism>
<dbReference type="AlphaFoldDB" id="A0A8J4F7I7"/>
<feature type="non-terminal residue" evidence="2">
    <location>
        <position position="1"/>
    </location>
</feature>
<gene>
    <name evidence="2" type="ORF">Vafri_14374</name>
</gene>
<feature type="region of interest" description="Disordered" evidence="1">
    <location>
        <begin position="120"/>
        <end position="313"/>
    </location>
</feature>
<keyword evidence="3" id="KW-1185">Reference proteome</keyword>
<comment type="caution">
    <text evidence="2">The sequence shown here is derived from an EMBL/GenBank/DDBJ whole genome shotgun (WGS) entry which is preliminary data.</text>
</comment>
<accession>A0A8J4F7I7</accession>